<dbReference type="Proteomes" id="UP001209083">
    <property type="component" value="Chromosome"/>
</dbReference>
<feature type="domain" description="AbiEi antitoxin C-terminal" evidence="1">
    <location>
        <begin position="81"/>
        <end position="200"/>
    </location>
</feature>
<accession>A0ABY8QZL7</accession>
<evidence type="ECO:0000313" key="3">
    <source>
        <dbReference type="Proteomes" id="UP001209083"/>
    </source>
</evidence>
<sequence>MRAVTQFVARQPLGTIKARDLASLYANPARDVRRLQKLGLLHRLAHGYYCAVPAQYDPETWQPSIEAAAVGIATAIHGERVPILEGLSAARMHRALPRAVATAWVATPAQHRSIRLADRPGEVRFAKRDVAALDAILIETDLGPALATTPEQTVLDLAKRGPDTTLTDEAIRALLPRCDVERMTEIADAQWMKATLERLREYQ</sequence>
<dbReference type="InterPro" id="IPR018547">
    <property type="entry name" value="AbiEi_C"/>
</dbReference>
<dbReference type="RefSeq" id="WP_349640497.1">
    <property type="nucleotide sequence ID" value="NZ_CP090958.1"/>
</dbReference>
<keyword evidence="3" id="KW-1185">Reference proteome</keyword>
<dbReference type="Pfam" id="PF09407">
    <property type="entry name" value="AbiEi_1"/>
    <property type="match status" value="1"/>
</dbReference>
<evidence type="ECO:0000313" key="2">
    <source>
        <dbReference type="EMBL" id="WGW13674.1"/>
    </source>
</evidence>
<evidence type="ECO:0000259" key="1">
    <source>
        <dbReference type="Pfam" id="PF09407"/>
    </source>
</evidence>
<gene>
    <name evidence="2" type="ORF">LWF01_07925</name>
</gene>
<reference evidence="2 3" key="1">
    <citation type="submission" date="2023-05" db="EMBL/GenBank/DDBJ databases">
        <title>Lithophilousrod everest ZFBP1038 complete genpme.</title>
        <authorList>
            <person name="Tian M."/>
        </authorList>
    </citation>
    <scope>NUCLEOTIDE SEQUENCE [LARGE SCALE GENOMIC DNA]</scope>
    <source>
        <strain evidence="2 3">ZFBP1038</strain>
    </source>
</reference>
<protein>
    <submittedName>
        <fullName evidence="2">Type IV toxin-antitoxin system AbiEi family antitoxin domain-containing protein</fullName>
    </submittedName>
</protein>
<proteinExistence type="predicted"/>
<dbReference type="EMBL" id="CP090958">
    <property type="protein sequence ID" value="WGW13674.1"/>
    <property type="molecule type" value="Genomic_DNA"/>
</dbReference>
<organism evidence="2 3">
    <name type="scientific">Saxibacter everestensis</name>
    <dbReference type="NCBI Taxonomy" id="2909229"/>
    <lineage>
        <taxon>Bacteria</taxon>
        <taxon>Bacillati</taxon>
        <taxon>Actinomycetota</taxon>
        <taxon>Actinomycetes</taxon>
        <taxon>Micrococcales</taxon>
        <taxon>Brevibacteriaceae</taxon>
        <taxon>Saxibacter</taxon>
    </lineage>
</organism>
<name>A0ABY8QZL7_9MICO</name>